<dbReference type="EMBL" id="AFYH01057749">
    <property type="status" value="NOT_ANNOTATED_CDS"/>
    <property type="molecule type" value="Genomic_DNA"/>
</dbReference>
<reference evidence="5" key="3">
    <citation type="submission" date="2025-09" db="UniProtKB">
        <authorList>
            <consortium name="Ensembl"/>
        </authorList>
    </citation>
    <scope>IDENTIFICATION</scope>
</reference>
<keyword evidence="6" id="KW-1185">Reference proteome</keyword>
<dbReference type="EMBL" id="AFYH01057752">
    <property type="status" value="NOT_ANNOTATED_CDS"/>
    <property type="molecule type" value="Genomic_DNA"/>
</dbReference>
<dbReference type="InParanoid" id="H3B7H1"/>
<dbReference type="EMBL" id="AFYH01057748">
    <property type="status" value="NOT_ANNOTATED_CDS"/>
    <property type="molecule type" value="Genomic_DNA"/>
</dbReference>
<evidence type="ECO:0000259" key="2">
    <source>
        <dbReference type="Pfam" id="PF14918"/>
    </source>
</evidence>
<dbReference type="InterPro" id="IPR029420">
    <property type="entry name" value="MTBP_central"/>
</dbReference>
<feature type="region of interest" description="Disordered" evidence="1">
    <location>
        <begin position="685"/>
        <end position="804"/>
    </location>
</feature>
<dbReference type="AlphaFoldDB" id="H3B7H1"/>
<dbReference type="Proteomes" id="UP000008672">
    <property type="component" value="Unassembled WGS sequence"/>
</dbReference>
<feature type="compositionally biased region" description="Polar residues" evidence="1">
    <location>
        <begin position="730"/>
        <end position="739"/>
    </location>
</feature>
<dbReference type="EMBL" id="AFYH01057754">
    <property type="status" value="NOT_ANNOTATED_CDS"/>
    <property type="molecule type" value="Genomic_DNA"/>
</dbReference>
<dbReference type="STRING" id="7897.ENSLACP00000017842"/>
<dbReference type="EMBL" id="AFYH01057750">
    <property type="status" value="NOT_ANNOTATED_CDS"/>
    <property type="molecule type" value="Genomic_DNA"/>
</dbReference>
<reference evidence="5" key="2">
    <citation type="submission" date="2025-08" db="UniProtKB">
        <authorList>
            <consortium name="Ensembl"/>
        </authorList>
    </citation>
    <scope>IDENTIFICATION</scope>
</reference>
<dbReference type="FunCoup" id="H3B7H1">
    <property type="interactions" value="715"/>
</dbReference>
<dbReference type="Ensembl" id="ENSLACT00000017972.1">
    <property type="protein sequence ID" value="ENSLACP00000017842.1"/>
    <property type="gene ID" value="ENSLACG00000015717.1"/>
</dbReference>
<dbReference type="eggNOG" id="ENOG502RGBH">
    <property type="taxonomic scope" value="Eukaryota"/>
</dbReference>
<accession>H3B7H1</accession>
<feature type="compositionally biased region" description="Basic and acidic residues" evidence="1">
    <location>
        <begin position="793"/>
        <end position="804"/>
    </location>
</feature>
<dbReference type="GeneTree" id="ENSGT00390000003305"/>
<evidence type="ECO:0000313" key="6">
    <source>
        <dbReference type="Proteomes" id="UP000008672"/>
    </source>
</evidence>
<dbReference type="EMBL" id="AFYH01057746">
    <property type="status" value="NOT_ANNOTATED_CDS"/>
    <property type="molecule type" value="Genomic_DNA"/>
</dbReference>
<dbReference type="Pfam" id="PF14920">
    <property type="entry name" value="MTBP_C"/>
    <property type="match status" value="1"/>
</dbReference>
<protein>
    <submittedName>
        <fullName evidence="5">MDM2 binding protein</fullName>
    </submittedName>
</protein>
<dbReference type="OMA" id="HFYGEQI"/>
<dbReference type="EMBL" id="AFYH01057751">
    <property type="status" value="NOT_ANNOTATED_CDS"/>
    <property type="molecule type" value="Genomic_DNA"/>
</dbReference>
<evidence type="ECO:0000313" key="5">
    <source>
        <dbReference type="Ensembl" id="ENSLACP00000017842.1"/>
    </source>
</evidence>
<sequence>MDRYVLLLTWSRTEELSGEVLALLTGLKAANNIYNQLKETCSYPAKQNVISFPACSLMGASAPRKWFFAIQALHGSSQFCSSEWEEIGSGAQSNSNEESAQTAVEEFLSAIQSFEDEDGDSRESLSEAELFEDCAECLHQLLDKLPPPGRSLVDVILHASDSDSPKLKECLPVIGALKRSKEWHSADITIATKDGESWKKIAEYLSAKVTEVDDLTKVMDPNELWRGMIQIREKKLNEDLDFIPFCFKKKSGGSLGYTVYTARKKNKPLLCPEIVFHYYRPVLDFVQLVALGDLPAYFHSTPRDQLFKLGLSRSDIKGKTKLLLDQLSSLKGKAGALFHLPCSVSNVIPPATQFCTRKWKECMAKNPKSITVPDVEIKGENCSYYLLVQGTEYGGCKASLLHSANQINGAVALAVINERLKNKIPAYCRLDVAAVLRSMVCLHGEQLVQRERKLACVQTLALKECLRSRVMAKKHSLIPINDLGALLTLAREQYVNFCSEIHFKPACIITVFTPMMSGQFLTRLNPSEWPDRSVLQNYENLQRTKPKIRTGAVLVGSTESLLGPKDGPKAPPALLDAKELLKYFTSEGQPTADLQPLLVQRGESGFLLTRNLTPRKVRHLPFKEAATCHYHGLEYCLDDRKALERDMAFAKLQSRLVRYETQTTCSRECCPIPYALSPLPSPAVLSEPGSIPDGETLQNELKTETGRFKRRSRDLDGGCSSKRLAKSESTESLLSQANGSGIHHHSASTRSDRPQRSISASASTKHSSGQSRKLAAKTGQESQRGTQKSETQQQKKESRSQKHTRMLKEIVAKTLKNHGIAEDHPCFAACSQRLFEISKFYLKDLKTSRGLHEEMKKAASSNVKQVIDWVLEKAKKK</sequence>
<feature type="domain" description="MDN2-binding protein C-terminal" evidence="4">
    <location>
        <begin position="611"/>
        <end position="867"/>
    </location>
</feature>
<dbReference type="Pfam" id="PF14918">
    <property type="entry name" value="MTBP_N"/>
    <property type="match status" value="1"/>
</dbReference>
<feature type="compositionally biased region" description="Low complexity" evidence="1">
    <location>
        <begin position="757"/>
        <end position="771"/>
    </location>
</feature>
<feature type="domain" description="DM2" evidence="3">
    <location>
        <begin position="275"/>
        <end position="606"/>
    </location>
</feature>
<feature type="domain" description="DM2" evidence="2">
    <location>
        <begin position="1"/>
        <end position="250"/>
    </location>
</feature>
<dbReference type="EMBL" id="AFYH01057753">
    <property type="status" value="NOT_ANNOTATED_CDS"/>
    <property type="molecule type" value="Genomic_DNA"/>
</dbReference>
<dbReference type="InterPro" id="IPR029418">
    <property type="entry name" value="MTBP_C"/>
</dbReference>
<evidence type="ECO:0000259" key="4">
    <source>
        <dbReference type="Pfam" id="PF14920"/>
    </source>
</evidence>
<dbReference type="InterPro" id="IPR039061">
    <property type="entry name" value="MTBP"/>
</dbReference>
<dbReference type="PANTHER" id="PTHR14382:SF1">
    <property type="entry name" value="MDM2-BINDING PROTEIN"/>
    <property type="match status" value="1"/>
</dbReference>
<dbReference type="GO" id="GO:0031396">
    <property type="term" value="P:regulation of protein ubiquitination"/>
    <property type="evidence" value="ECO:0007669"/>
    <property type="project" value="InterPro"/>
</dbReference>
<evidence type="ECO:0000256" key="1">
    <source>
        <dbReference type="SAM" id="MobiDB-lite"/>
    </source>
</evidence>
<dbReference type="EMBL" id="AFYH01057755">
    <property type="status" value="NOT_ANNOTATED_CDS"/>
    <property type="molecule type" value="Genomic_DNA"/>
</dbReference>
<dbReference type="GO" id="GO:0007089">
    <property type="term" value="P:traversing start control point of mitotic cell cycle"/>
    <property type="evidence" value="ECO:0007669"/>
    <property type="project" value="TreeGrafter"/>
</dbReference>
<reference evidence="6" key="1">
    <citation type="submission" date="2011-08" db="EMBL/GenBank/DDBJ databases">
        <title>The draft genome of Latimeria chalumnae.</title>
        <authorList>
            <person name="Di Palma F."/>
            <person name="Alfoldi J."/>
            <person name="Johnson J."/>
            <person name="Berlin A."/>
            <person name="Gnerre S."/>
            <person name="Jaffe D."/>
            <person name="MacCallum I."/>
            <person name="Young S."/>
            <person name="Walker B.J."/>
            <person name="Lander E."/>
            <person name="Lindblad-Toh K."/>
        </authorList>
    </citation>
    <scope>NUCLEOTIDE SEQUENCE [LARGE SCALE GENOMIC DNA]</scope>
    <source>
        <strain evidence="6">Wild caught</strain>
    </source>
</reference>
<proteinExistence type="predicted"/>
<dbReference type="GO" id="GO:0034501">
    <property type="term" value="P:protein localization to kinetochore"/>
    <property type="evidence" value="ECO:0007669"/>
    <property type="project" value="TreeGrafter"/>
</dbReference>
<gene>
    <name evidence="5" type="primary">MTBP</name>
</gene>
<organism evidence="5 6">
    <name type="scientific">Latimeria chalumnae</name>
    <name type="common">Coelacanth</name>
    <dbReference type="NCBI Taxonomy" id="7897"/>
    <lineage>
        <taxon>Eukaryota</taxon>
        <taxon>Metazoa</taxon>
        <taxon>Chordata</taxon>
        <taxon>Craniata</taxon>
        <taxon>Vertebrata</taxon>
        <taxon>Euteleostomi</taxon>
        <taxon>Coelacanthiformes</taxon>
        <taxon>Coelacanthidae</taxon>
        <taxon>Latimeria</taxon>
    </lineage>
</organism>
<dbReference type="HOGENOM" id="CLU_017071_0_0_1"/>
<dbReference type="InterPro" id="IPR029421">
    <property type="entry name" value="MTBP_N"/>
</dbReference>
<dbReference type="Pfam" id="PF14919">
    <property type="entry name" value="MTBP_mid"/>
    <property type="match status" value="1"/>
</dbReference>
<name>H3B7H1_LATCH</name>
<dbReference type="PANTHER" id="PTHR14382">
    <property type="entry name" value="MDM2-BINDING PROTEIN"/>
    <property type="match status" value="1"/>
</dbReference>
<dbReference type="GO" id="GO:0000776">
    <property type="term" value="C:kinetochore"/>
    <property type="evidence" value="ECO:0007669"/>
    <property type="project" value="TreeGrafter"/>
</dbReference>
<evidence type="ECO:0000259" key="3">
    <source>
        <dbReference type="Pfam" id="PF14919"/>
    </source>
</evidence>
<dbReference type="EMBL" id="AFYH01057747">
    <property type="status" value="NOT_ANNOTATED_CDS"/>
    <property type="molecule type" value="Genomic_DNA"/>
</dbReference>